<evidence type="ECO:0000256" key="1">
    <source>
        <dbReference type="SAM" id="Coils"/>
    </source>
</evidence>
<accession>C3XHE9</accession>
<comment type="caution">
    <text evidence="2">The sequence shown here is derived from an EMBL/GenBank/DDBJ whole genome shotgun (WGS) entry which is preliminary data.</text>
</comment>
<proteinExistence type="predicted"/>
<feature type="coiled-coil region" evidence="1">
    <location>
        <begin position="36"/>
        <end position="70"/>
    </location>
</feature>
<name>C3XHE9_9HELI</name>
<evidence type="ECO:0000313" key="2">
    <source>
        <dbReference type="EMBL" id="EEO24438.2"/>
    </source>
</evidence>
<reference evidence="2 3" key="1">
    <citation type="journal article" date="2014" name="Genome Announc.">
        <title>Draft genome sequences of six enterohepatic helicobacter species isolated from humans and one from rhesus macaques.</title>
        <authorList>
            <person name="Shen Z."/>
            <person name="Sheh A."/>
            <person name="Young S.K."/>
            <person name="Abouelliel A."/>
            <person name="Ward D.V."/>
            <person name="Earl A.M."/>
            <person name="Fox J.G."/>
        </authorList>
    </citation>
    <scope>NUCLEOTIDE SEQUENCE [LARGE SCALE GENOMIC DNA]</scope>
    <source>
        <strain evidence="2 3">ATCC 43879</strain>
    </source>
</reference>
<dbReference type="HOGENOM" id="CLU_1641422_0_0_7"/>
<keyword evidence="3" id="KW-1185">Reference proteome</keyword>
<dbReference type="EMBL" id="ACDN02000024">
    <property type="protein sequence ID" value="EEO24438.2"/>
    <property type="molecule type" value="Genomic_DNA"/>
</dbReference>
<sequence>MILLSLKRIEKSLLKLALEGSLSKLYRRSSPTLSAFNEINTYNEAIKEKRKDLEKELKKLESTLKKVGKRDFSFAMQTQNAVSLENDKKACHTDLECSEREVSKNTESQLVILSECEKSTKELKQILNSLSVTLWSYLYENSYDTCYDGLGTCVAPIKDYE</sequence>
<keyword evidence="1" id="KW-0175">Coiled coil</keyword>
<dbReference type="Proteomes" id="UP000005085">
    <property type="component" value="Unassembled WGS sequence"/>
</dbReference>
<evidence type="ECO:0000313" key="3">
    <source>
        <dbReference type="Proteomes" id="UP000005085"/>
    </source>
</evidence>
<organism evidence="2 3">
    <name type="scientific">Helicobacter bilis ATCC 43879</name>
    <dbReference type="NCBI Taxonomy" id="613026"/>
    <lineage>
        <taxon>Bacteria</taxon>
        <taxon>Pseudomonadati</taxon>
        <taxon>Campylobacterota</taxon>
        <taxon>Epsilonproteobacteria</taxon>
        <taxon>Campylobacterales</taxon>
        <taxon>Helicobacteraceae</taxon>
        <taxon>Helicobacter</taxon>
    </lineage>
</organism>
<protein>
    <submittedName>
        <fullName evidence="2">Uncharacterized protein</fullName>
    </submittedName>
</protein>
<dbReference type="AlphaFoldDB" id="C3XHE9"/>
<gene>
    <name evidence="2" type="ORF">HRAG_01495</name>
</gene>